<sequence>MFYFVVSKLMHTFYILINLNFEKYVENDINDLNSNIHTLVLSQSVKLNINQDLINPHVFRRVSEMRIYGEINSFQKDLLKYFNNLKSIILDGQNFRKFMHKTAIDWINYLNINKTINPLKMRKVYSNYESIVNISITFNNRNYVLYYYEDFGLLFNVNQTFPDEDFCIYKNFPFNQLIHIYFDSLDYNSIRIPNLSSGHTLPYNKSFACPVSLLIRHSFSVIFLVTLFCSQKSFRFHLLFALAHQTLDHQANGRERIIKYISRPLTKNERKWDIREKEALAILWACEQFRPFIFGTRFIVEADHQSLQWLMKLKSPARLVRWALRLSEFDFEIRYKKATLNYNVDALSRLIEDENDESNKISDEEFPLEPFLFALSSFDPVETERIENELLNLTGSQQEAAFEQNLDKTQLNSTKANKTQINQQTFNDSNNSQNIKNTIKKEIHQDHYNLTNLNFFHNIDIINGFNNSKYIDDNNNINDADGDFYILPNDEIDTNSEMLSDLVCSKLQLIDEIRSIRKIVNGFTLYLC</sequence>
<dbReference type="GO" id="GO:0016787">
    <property type="term" value="F:hydrolase activity"/>
    <property type="evidence" value="ECO:0007669"/>
    <property type="project" value="UniProtKB-KW"/>
</dbReference>
<comment type="caution">
    <text evidence="8">The sequence shown here is derived from an EMBL/GenBank/DDBJ whole genome shotgun (WGS) entry which is preliminary data.</text>
</comment>
<dbReference type="SUPFAM" id="SSF56672">
    <property type="entry name" value="DNA/RNA polymerases"/>
    <property type="match status" value="1"/>
</dbReference>
<dbReference type="Pfam" id="PF17917">
    <property type="entry name" value="RT_RNaseH"/>
    <property type="match status" value="1"/>
</dbReference>
<evidence type="ECO:0000256" key="6">
    <source>
        <dbReference type="ARBA" id="ARBA00022918"/>
    </source>
</evidence>
<dbReference type="EMBL" id="CAJNOC010000806">
    <property type="protein sequence ID" value="CAF0805419.1"/>
    <property type="molecule type" value="Genomic_DNA"/>
</dbReference>
<evidence type="ECO:0000259" key="7">
    <source>
        <dbReference type="Pfam" id="PF17917"/>
    </source>
</evidence>
<evidence type="ECO:0000256" key="4">
    <source>
        <dbReference type="ARBA" id="ARBA00022759"/>
    </source>
</evidence>
<dbReference type="GO" id="GO:0004519">
    <property type="term" value="F:endonuclease activity"/>
    <property type="evidence" value="ECO:0007669"/>
    <property type="project" value="UniProtKB-KW"/>
</dbReference>
<dbReference type="GO" id="GO:0003964">
    <property type="term" value="F:RNA-directed DNA polymerase activity"/>
    <property type="evidence" value="ECO:0007669"/>
    <property type="project" value="UniProtKB-KW"/>
</dbReference>
<evidence type="ECO:0000256" key="3">
    <source>
        <dbReference type="ARBA" id="ARBA00022722"/>
    </source>
</evidence>
<dbReference type="InterPro" id="IPR050951">
    <property type="entry name" value="Retrovirus_Pol_polyprotein"/>
</dbReference>
<evidence type="ECO:0000256" key="5">
    <source>
        <dbReference type="ARBA" id="ARBA00022801"/>
    </source>
</evidence>
<dbReference type="PANTHER" id="PTHR37984:SF5">
    <property type="entry name" value="PROTEIN NYNRIN-LIKE"/>
    <property type="match status" value="1"/>
</dbReference>
<dbReference type="CDD" id="cd09274">
    <property type="entry name" value="RNase_HI_RT_Ty3"/>
    <property type="match status" value="1"/>
</dbReference>
<gene>
    <name evidence="8" type="ORF">OXX778_LOCUS6691</name>
</gene>
<dbReference type="InterPro" id="IPR043502">
    <property type="entry name" value="DNA/RNA_pol_sf"/>
</dbReference>
<keyword evidence="4" id="KW-0255">Endonuclease</keyword>
<feature type="domain" description="Reverse transcriptase RNase H-like" evidence="7">
    <location>
        <begin position="249"/>
        <end position="329"/>
    </location>
</feature>
<accession>A0A813SU43</accession>
<evidence type="ECO:0000313" key="8">
    <source>
        <dbReference type="EMBL" id="CAF0805419.1"/>
    </source>
</evidence>
<name>A0A813SU43_9BILA</name>
<dbReference type="AlphaFoldDB" id="A0A813SU43"/>
<keyword evidence="1" id="KW-0808">Transferase</keyword>
<keyword evidence="5" id="KW-0378">Hydrolase</keyword>
<dbReference type="InterPro" id="IPR041373">
    <property type="entry name" value="RT_RNaseH"/>
</dbReference>
<evidence type="ECO:0000256" key="1">
    <source>
        <dbReference type="ARBA" id="ARBA00022679"/>
    </source>
</evidence>
<keyword evidence="2" id="KW-0548">Nucleotidyltransferase</keyword>
<organism evidence="8 9">
    <name type="scientific">Brachionus calyciflorus</name>
    <dbReference type="NCBI Taxonomy" id="104777"/>
    <lineage>
        <taxon>Eukaryota</taxon>
        <taxon>Metazoa</taxon>
        <taxon>Spiralia</taxon>
        <taxon>Gnathifera</taxon>
        <taxon>Rotifera</taxon>
        <taxon>Eurotatoria</taxon>
        <taxon>Monogononta</taxon>
        <taxon>Pseudotrocha</taxon>
        <taxon>Ploima</taxon>
        <taxon>Brachionidae</taxon>
        <taxon>Brachionus</taxon>
    </lineage>
</organism>
<reference evidence="8" key="1">
    <citation type="submission" date="2021-02" db="EMBL/GenBank/DDBJ databases">
        <authorList>
            <person name="Nowell W R."/>
        </authorList>
    </citation>
    <scope>NUCLEOTIDE SEQUENCE</scope>
    <source>
        <strain evidence="8">Ploen Becks lab</strain>
    </source>
</reference>
<evidence type="ECO:0000313" key="9">
    <source>
        <dbReference type="Proteomes" id="UP000663879"/>
    </source>
</evidence>
<keyword evidence="3" id="KW-0540">Nuclease</keyword>
<dbReference type="PANTHER" id="PTHR37984">
    <property type="entry name" value="PROTEIN CBG26694"/>
    <property type="match status" value="1"/>
</dbReference>
<keyword evidence="6" id="KW-0695">RNA-directed DNA polymerase</keyword>
<dbReference type="OrthoDB" id="10210367at2759"/>
<dbReference type="Proteomes" id="UP000663879">
    <property type="component" value="Unassembled WGS sequence"/>
</dbReference>
<proteinExistence type="predicted"/>
<protein>
    <recommendedName>
        <fullName evidence="7">Reverse transcriptase RNase H-like domain-containing protein</fullName>
    </recommendedName>
</protein>
<evidence type="ECO:0000256" key="2">
    <source>
        <dbReference type="ARBA" id="ARBA00022695"/>
    </source>
</evidence>
<keyword evidence="9" id="KW-1185">Reference proteome</keyword>